<evidence type="ECO:0000256" key="2">
    <source>
        <dbReference type="ARBA" id="ARBA00022679"/>
    </source>
</evidence>
<accession>A0AAV3YFK0</accession>
<dbReference type="InterPro" id="IPR008854">
    <property type="entry name" value="TPMT"/>
</dbReference>
<dbReference type="GO" id="GO:0032259">
    <property type="term" value="P:methylation"/>
    <property type="evidence" value="ECO:0007669"/>
    <property type="project" value="UniProtKB-KW"/>
</dbReference>
<reference evidence="4 5" key="1">
    <citation type="journal article" date="2021" name="Elife">
        <title>Chloroplast acquisition without the gene transfer in kleptoplastic sea slugs, Plakobranchus ocellatus.</title>
        <authorList>
            <person name="Maeda T."/>
            <person name="Takahashi S."/>
            <person name="Yoshida T."/>
            <person name="Shimamura S."/>
            <person name="Takaki Y."/>
            <person name="Nagai Y."/>
            <person name="Toyoda A."/>
            <person name="Suzuki Y."/>
            <person name="Arimoto A."/>
            <person name="Ishii H."/>
            <person name="Satoh N."/>
            <person name="Nishiyama T."/>
            <person name="Hasebe M."/>
            <person name="Maruyama T."/>
            <person name="Minagawa J."/>
            <person name="Obokata J."/>
            <person name="Shigenobu S."/>
        </authorList>
    </citation>
    <scope>NUCLEOTIDE SEQUENCE [LARGE SCALE GENOMIC DNA]</scope>
</reference>
<dbReference type="SUPFAM" id="SSF53335">
    <property type="entry name" value="S-adenosyl-L-methionine-dependent methyltransferases"/>
    <property type="match status" value="1"/>
</dbReference>
<dbReference type="EMBL" id="BLXT01000945">
    <property type="protein sequence ID" value="GFN81631.1"/>
    <property type="molecule type" value="Genomic_DNA"/>
</dbReference>
<dbReference type="PANTHER" id="PTHR10259:SF11">
    <property type="entry name" value="THIOPURINE S-METHYLTRANSFERASE"/>
    <property type="match status" value="1"/>
</dbReference>
<comment type="caution">
    <text evidence="4">The sequence shown here is derived from an EMBL/GenBank/DDBJ whole genome shotgun (WGS) entry which is preliminary data.</text>
</comment>
<keyword evidence="2" id="KW-0808">Transferase</keyword>
<evidence type="ECO:0000256" key="3">
    <source>
        <dbReference type="ARBA" id="ARBA00022691"/>
    </source>
</evidence>
<proteinExistence type="predicted"/>
<dbReference type="Pfam" id="PF05724">
    <property type="entry name" value="TPMT"/>
    <property type="match status" value="1"/>
</dbReference>
<dbReference type="GO" id="GO:0008119">
    <property type="term" value="F:thiopurine S-methyltransferase activity"/>
    <property type="evidence" value="ECO:0007669"/>
    <property type="project" value="TreeGrafter"/>
</dbReference>
<evidence type="ECO:0000256" key="1">
    <source>
        <dbReference type="ARBA" id="ARBA00022603"/>
    </source>
</evidence>
<gene>
    <name evidence="4" type="ORF">PoB_000813700</name>
</gene>
<organism evidence="4 5">
    <name type="scientific">Plakobranchus ocellatus</name>
    <dbReference type="NCBI Taxonomy" id="259542"/>
    <lineage>
        <taxon>Eukaryota</taxon>
        <taxon>Metazoa</taxon>
        <taxon>Spiralia</taxon>
        <taxon>Lophotrochozoa</taxon>
        <taxon>Mollusca</taxon>
        <taxon>Gastropoda</taxon>
        <taxon>Heterobranchia</taxon>
        <taxon>Euthyneura</taxon>
        <taxon>Panpulmonata</taxon>
        <taxon>Sacoglossa</taxon>
        <taxon>Placobranchoidea</taxon>
        <taxon>Plakobranchidae</taxon>
        <taxon>Plakobranchus</taxon>
    </lineage>
</organism>
<protein>
    <submittedName>
        <fullName evidence="4">Thiopurine s-methyltransferase</fullName>
    </submittedName>
</protein>
<keyword evidence="1" id="KW-0489">Methyltransferase</keyword>
<name>A0AAV3YFK0_9GAST</name>
<dbReference type="Gene3D" id="3.40.50.150">
    <property type="entry name" value="Vaccinia Virus protein VP39"/>
    <property type="match status" value="1"/>
</dbReference>
<keyword evidence="5" id="KW-1185">Reference proteome</keyword>
<dbReference type="PROSITE" id="PS51585">
    <property type="entry name" value="SAM_MT_TPMT"/>
    <property type="match status" value="1"/>
</dbReference>
<keyword evidence="3" id="KW-0949">S-adenosyl-L-methionine</keyword>
<dbReference type="InterPro" id="IPR029063">
    <property type="entry name" value="SAM-dependent_MTases_sf"/>
</dbReference>
<dbReference type="Proteomes" id="UP000735302">
    <property type="component" value="Unassembled WGS sequence"/>
</dbReference>
<evidence type="ECO:0000313" key="4">
    <source>
        <dbReference type="EMBL" id="GFN81631.1"/>
    </source>
</evidence>
<dbReference type="PANTHER" id="PTHR10259">
    <property type="entry name" value="THIOPURINE S-METHYLTRANSFERASE"/>
    <property type="match status" value="1"/>
</dbReference>
<evidence type="ECO:0000313" key="5">
    <source>
        <dbReference type="Proteomes" id="UP000735302"/>
    </source>
</evidence>
<dbReference type="AlphaFoldDB" id="A0AAV3YFK0"/>
<dbReference type="CDD" id="cd02440">
    <property type="entry name" value="AdoMet_MTases"/>
    <property type="match status" value="1"/>
</dbReference>
<sequence length="212" mass="24091">MASQYNPDDGAVYWEYRYDVGYTGWHHEGVRGILIKHFNLLNPDDKVYRVLVTMCGMSVDMDWLARQGLEVIGVDLALNALKKFMANSGHEWTESPAPKLGPNATLFTRKDGKIKLYCGDVLDFSPDLEGKFDAVYDCYGLHAIDRALTPKFAKMIKSILNPCGRLLLDAIAYDPKKLQDEDPDCSVHLVEKHFDIAWRGEEPFNCFLIVKK</sequence>